<dbReference type="PANTHER" id="PTHR46766:SF1">
    <property type="entry name" value="GLUTAMINE-RICH PROTEIN 2"/>
    <property type="match status" value="1"/>
</dbReference>
<dbReference type="FunFam" id="1.20.1260.20:FF:000001">
    <property type="entry name" value="PPE family protein PPE41"/>
    <property type="match status" value="1"/>
</dbReference>
<dbReference type="Pfam" id="PF18878">
    <property type="entry name" value="PPE-PPW"/>
    <property type="match status" value="1"/>
</dbReference>
<evidence type="ECO:0000256" key="1">
    <source>
        <dbReference type="ARBA" id="ARBA00010652"/>
    </source>
</evidence>
<protein>
    <submittedName>
        <fullName evidence="4">PPE family protein</fullName>
    </submittedName>
</protein>
<feature type="domain" description="PPE-PPW subfamily C-terminal" evidence="3">
    <location>
        <begin position="360"/>
        <end position="405"/>
    </location>
</feature>
<dbReference type="EMBL" id="MVBN01000005">
    <property type="protein sequence ID" value="OOK72756.1"/>
    <property type="molecule type" value="Genomic_DNA"/>
</dbReference>
<dbReference type="GeneID" id="29697376"/>
<feature type="domain" description="PPE" evidence="2">
    <location>
        <begin position="6"/>
        <end position="169"/>
    </location>
</feature>
<sequence>MTAPVWIASPPEVHSSLLSSGPGPGPLLVAAASWTSISAEYASVAEELTALLGGVQIGAWRGPSAEVFAAAHVPYLAWLLRASADSAGVAAQHEVAATAYTGALAAMPTLPELAANHAVHAVLLATNFFGINTIPIALNEGDYLRMWIQAATAMSIYHAAVDTALASVPHATPAPPLVKPGVGSAGDAAATSVQSAVGDIPWNLIWALLKEVAEAYLAFNVWVLKEDALFLQDPIGNLWQMLNAFWTNPFNALLQWGPMIFALGYTAAEGGAPATTLATGLITGATSALLAALPPALVPAATALMNAAGLPVAAAPAVVGAVAAGSVTPELGTAAVPPPIRLVSAVATAPATAPAGLGYSARGAAALGFPGTAGKEAAGEPGGLTRLGDQESGDVARAPMLPATWDPSRAGEAIMAGCVS</sequence>
<evidence type="ECO:0000313" key="5">
    <source>
        <dbReference type="Proteomes" id="UP000188532"/>
    </source>
</evidence>
<evidence type="ECO:0000259" key="2">
    <source>
        <dbReference type="Pfam" id="PF00823"/>
    </source>
</evidence>
<evidence type="ECO:0000313" key="4">
    <source>
        <dbReference type="EMBL" id="OOK72756.1"/>
    </source>
</evidence>
<dbReference type="RefSeq" id="WP_023368782.1">
    <property type="nucleotide sequence ID" value="NZ_CP019884.1"/>
</dbReference>
<dbReference type="Pfam" id="PF00823">
    <property type="entry name" value="PPE"/>
    <property type="match status" value="1"/>
</dbReference>
<gene>
    <name evidence="4" type="ORF">BZL29_5264</name>
</gene>
<dbReference type="STRING" id="1768.B1T50_13960"/>
<organism evidence="4 5">
    <name type="scientific">Mycobacterium kansasii</name>
    <dbReference type="NCBI Taxonomy" id="1768"/>
    <lineage>
        <taxon>Bacteria</taxon>
        <taxon>Bacillati</taxon>
        <taxon>Actinomycetota</taxon>
        <taxon>Actinomycetes</taxon>
        <taxon>Mycobacteriales</taxon>
        <taxon>Mycobacteriaceae</taxon>
        <taxon>Mycobacterium</taxon>
    </lineage>
</organism>
<accession>A0A1V3X1N6</accession>
<dbReference type="SUPFAM" id="SSF140459">
    <property type="entry name" value="PE/PPE dimer-like"/>
    <property type="match status" value="1"/>
</dbReference>
<dbReference type="InterPro" id="IPR038332">
    <property type="entry name" value="PPE_sf"/>
</dbReference>
<proteinExistence type="inferred from homology"/>
<evidence type="ECO:0000259" key="3">
    <source>
        <dbReference type="Pfam" id="PF18878"/>
    </source>
</evidence>
<dbReference type="Proteomes" id="UP000188532">
    <property type="component" value="Unassembled WGS sequence"/>
</dbReference>
<dbReference type="GO" id="GO:0052572">
    <property type="term" value="P:response to host immune response"/>
    <property type="evidence" value="ECO:0007669"/>
    <property type="project" value="TreeGrafter"/>
</dbReference>
<comment type="similarity">
    <text evidence="1">Belongs to the mycobacterial PPE family.</text>
</comment>
<reference evidence="4 5" key="1">
    <citation type="submission" date="2017-02" db="EMBL/GenBank/DDBJ databases">
        <title>Complete genome sequences of Mycobacterium kansasii strains isolated from rhesus macaques.</title>
        <authorList>
            <person name="Panda A."/>
            <person name="Nagaraj S."/>
            <person name="Zhao X."/>
            <person name="Tettelin H."/>
            <person name="Detolla L.J."/>
        </authorList>
    </citation>
    <scope>NUCLEOTIDE SEQUENCE [LARGE SCALE GENOMIC DNA]</scope>
    <source>
        <strain evidence="4 5">11-3469</strain>
    </source>
</reference>
<dbReference type="PANTHER" id="PTHR46766">
    <property type="entry name" value="GLUTAMINE-RICH PROTEIN 2"/>
    <property type="match status" value="1"/>
</dbReference>
<dbReference type="AlphaFoldDB" id="A0A1V3X1N6"/>
<comment type="caution">
    <text evidence="4">The sequence shown here is derived from an EMBL/GenBank/DDBJ whole genome shotgun (WGS) entry which is preliminary data.</text>
</comment>
<dbReference type="Gene3D" id="1.20.1260.20">
    <property type="entry name" value="PPE superfamily"/>
    <property type="match status" value="1"/>
</dbReference>
<name>A0A1V3X1N6_MYCKA</name>
<dbReference type="InterPro" id="IPR000030">
    <property type="entry name" value="PPE_dom"/>
</dbReference>
<dbReference type="InterPro" id="IPR043641">
    <property type="entry name" value="PPE-PPW_C"/>
</dbReference>